<keyword evidence="3" id="KW-0963">Cytoplasm</keyword>
<name>A0A4R5CHX7_9ACTN</name>
<feature type="domain" description="Carrier" evidence="4">
    <location>
        <begin position="6"/>
        <end position="80"/>
    </location>
</feature>
<reference evidence="5 6" key="1">
    <citation type="submission" date="2019-03" db="EMBL/GenBank/DDBJ databases">
        <title>Draft genome sequences of novel Actinobacteria.</title>
        <authorList>
            <person name="Sahin N."/>
            <person name="Ay H."/>
            <person name="Saygin H."/>
        </authorList>
    </citation>
    <scope>NUCLEOTIDE SEQUENCE [LARGE SCALE GENOMIC DNA]</scope>
    <source>
        <strain evidence="5 6">H3C3</strain>
    </source>
</reference>
<proteinExistence type="inferred from homology"/>
<evidence type="ECO:0000256" key="2">
    <source>
        <dbReference type="ARBA" id="ARBA00022553"/>
    </source>
</evidence>
<evidence type="ECO:0000313" key="6">
    <source>
        <dbReference type="Proteomes" id="UP000294513"/>
    </source>
</evidence>
<keyword evidence="3" id="KW-0443">Lipid metabolism</keyword>
<comment type="caution">
    <text evidence="5">The sequence shown here is derived from an EMBL/GenBank/DDBJ whole genome shotgun (WGS) entry which is preliminary data.</text>
</comment>
<dbReference type="GO" id="GO:0005737">
    <property type="term" value="C:cytoplasm"/>
    <property type="evidence" value="ECO:0007669"/>
    <property type="project" value="UniProtKB-SubCell"/>
</dbReference>
<comment type="pathway">
    <text evidence="3">Lipid metabolism; fatty acid biosynthesis.</text>
</comment>
<dbReference type="PROSITE" id="PS50075">
    <property type="entry name" value="CARRIER"/>
    <property type="match status" value="1"/>
</dbReference>
<dbReference type="UniPathway" id="UPA00094"/>
<keyword evidence="2 3" id="KW-0597">Phosphoprotein</keyword>
<keyword evidence="3" id="KW-0276">Fatty acid metabolism</keyword>
<keyword evidence="3" id="KW-0444">Lipid biosynthesis</keyword>
<gene>
    <name evidence="3" type="primary">acpP</name>
    <name evidence="5" type="ORF">E1298_00285</name>
</gene>
<keyword evidence="1 3" id="KW-0596">Phosphopantetheine</keyword>
<sequence>MPESTTGLRERVTGIISDQFDVPSERIRPEATFADLDLDSLALIELAAVLEEELDVQVTDQSVTMNDTLGKVLELLEAKGAAS</sequence>
<dbReference type="OrthoDB" id="3192863at2"/>
<dbReference type="InterPro" id="IPR009081">
    <property type="entry name" value="PP-bd_ACP"/>
</dbReference>
<evidence type="ECO:0000256" key="3">
    <source>
        <dbReference type="HAMAP-Rule" id="MF_01217"/>
    </source>
</evidence>
<keyword evidence="6" id="KW-1185">Reference proteome</keyword>
<dbReference type="InterPro" id="IPR003231">
    <property type="entry name" value="ACP"/>
</dbReference>
<dbReference type="Pfam" id="PF00550">
    <property type="entry name" value="PP-binding"/>
    <property type="match status" value="1"/>
</dbReference>
<dbReference type="SUPFAM" id="SSF47336">
    <property type="entry name" value="ACP-like"/>
    <property type="match status" value="1"/>
</dbReference>
<evidence type="ECO:0000256" key="1">
    <source>
        <dbReference type="ARBA" id="ARBA00022450"/>
    </source>
</evidence>
<dbReference type="EMBL" id="SMKU01000001">
    <property type="protein sequence ID" value="TDD98140.1"/>
    <property type="molecule type" value="Genomic_DNA"/>
</dbReference>
<dbReference type="GO" id="GO:0000036">
    <property type="term" value="F:acyl carrier activity"/>
    <property type="evidence" value="ECO:0007669"/>
    <property type="project" value="UniProtKB-UniRule"/>
</dbReference>
<dbReference type="RefSeq" id="WP_131888661.1">
    <property type="nucleotide sequence ID" value="NZ_SMKU01000001.1"/>
</dbReference>
<protein>
    <recommendedName>
        <fullName evidence="3">Acyl carrier protein</fullName>
        <shortName evidence="3">ACP</shortName>
    </recommendedName>
</protein>
<dbReference type="HAMAP" id="MF_01217">
    <property type="entry name" value="Acyl_carrier"/>
    <property type="match status" value="1"/>
</dbReference>
<accession>A0A4R5CHX7</accession>
<dbReference type="AlphaFoldDB" id="A0A4R5CHX7"/>
<feature type="modified residue" description="O-(pantetheine 4'-phosphoryl)serine" evidence="3">
    <location>
        <position position="40"/>
    </location>
</feature>
<comment type="function">
    <text evidence="3">Carrier of the growing fatty acid chain in fatty acid biosynthesis.</text>
</comment>
<dbReference type="Gene3D" id="1.10.1200.10">
    <property type="entry name" value="ACP-like"/>
    <property type="match status" value="1"/>
</dbReference>
<evidence type="ECO:0000313" key="5">
    <source>
        <dbReference type="EMBL" id="TDD98140.1"/>
    </source>
</evidence>
<dbReference type="InterPro" id="IPR036736">
    <property type="entry name" value="ACP-like_sf"/>
</dbReference>
<dbReference type="Proteomes" id="UP000294513">
    <property type="component" value="Unassembled WGS sequence"/>
</dbReference>
<comment type="similarity">
    <text evidence="3">Belongs to the acyl carrier protein (ACP) family.</text>
</comment>
<evidence type="ECO:0000259" key="4">
    <source>
        <dbReference type="PROSITE" id="PS50075"/>
    </source>
</evidence>
<comment type="PTM">
    <text evidence="3">4'-phosphopantetheine is transferred from CoA to a specific serine of apo-ACP by AcpS. This modification is essential for activity because fatty acids are bound in thioester linkage to the sulfhydryl of the prosthetic group.</text>
</comment>
<keyword evidence="3" id="KW-0275">Fatty acid biosynthesis</keyword>
<comment type="subcellular location">
    <subcellularLocation>
        <location evidence="3">Cytoplasm</location>
    </subcellularLocation>
</comment>
<organism evidence="5 6">
    <name type="scientific">Actinomadura rubrisoli</name>
    <dbReference type="NCBI Taxonomy" id="2530368"/>
    <lineage>
        <taxon>Bacteria</taxon>
        <taxon>Bacillati</taxon>
        <taxon>Actinomycetota</taxon>
        <taxon>Actinomycetes</taxon>
        <taxon>Streptosporangiales</taxon>
        <taxon>Thermomonosporaceae</taxon>
        <taxon>Actinomadura</taxon>
    </lineage>
</organism>